<evidence type="ECO:0000313" key="10">
    <source>
        <dbReference type="EMBL" id="SFN60053.1"/>
    </source>
</evidence>
<dbReference type="STRING" id="260086.SAMN05216207_101788"/>
<gene>
    <name evidence="10" type="ORF">SAMN05216207_101788</name>
</gene>
<feature type="disulfide bond" evidence="7">
    <location>
        <begin position="270"/>
        <end position="280"/>
    </location>
</feature>
<evidence type="ECO:0000256" key="7">
    <source>
        <dbReference type="PIRSR" id="PIRSR001134-2"/>
    </source>
</evidence>
<dbReference type="InterPro" id="IPR001316">
    <property type="entry name" value="Pept_S1A_streptogrisin"/>
</dbReference>
<keyword evidence="8" id="KW-0732">Signal</keyword>
<dbReference type="PIRSF" id="PIRSF001134">
    <property type="entry name" value="Streptogrisin"/>
    <property type="match status" value="1"/>
</dbReference>
<dbReference type="OrthoDB" id="8781117at2"/>
<evidence type="ECO:0000256" key="1">
    <source>
        <dbReference type="ARBA" id="ARBA00007664"/>
    </source>
</evidence>
<organism evidence="10 11">
    <name type="scientific">Pseudonocardia ammonioxydans</name>
    <dbReference type="NCBI Taxonomy" id="260086"/>
    <lineage>
        <taxon>Bacteria</taxon>
        <taxon>Bacillati</taxon>
        <taxon>Actinomycetota</taxon>
        <taxon>Actinomycetes</taxon>
        <taxon>Pseudonocardiales</taxon>
        <taxon>Pseudonocardiaceae</taxon>
        <taxon>Pseudonocardia</taxon>
    </lineage>
</organism>
<dbReference type="AlphaFoldDB" id="A0A1I5ACB0"/>
<keyword evidence="11" id="KW-1185">Reference proteome</keyword>
<dbReference type="InterPro" id="IPR009003">
    <property type="entry name" value="Peptidase_S1_PA"/>
</dbReference>
<feature type="signal peptide" evidence="8">
    <location>
        <begin position="1"/>
        <end position="30"/>
    </location>
</feature>
<dbReference type="Pfam" id="PF00089">
    <property type="entry name" value="Trypsin"/>
    <property type="match status" value="1"/>
</dbReference>
<evidence type="ECO:0000256" key="8">
    <source>
        <dbReference type="SAM" id="SignalP"/>
    </source>
</evidence>
<dbReference type="InterPro" id="IPR001254">
    <property type="entry name" value="Trypsin_dom"/>
</dbReference>
<name>A0A1I5ACB0_PSUAM</name>
<evidence type="ECO:0000256" key="3">
    <source>
        <dbReference type="ARBA" id="ARBA00022801"/>
    </source>
</evidence>
<dbReference type="PROSITE" id="PS00134">
    <property type="entry name" value="TRYPSIN_HIS"/>
    <property type="match status" value="1"/>
</dbReference>
<dbReference type="Gene3D" id="3.30.300.50">
    <property type="match status" value="1"/>
</dbReference>
<reference evidence="10 11" key="1">
    <citation type="submission" date="2016-10" db="EMBL/GenBank/DDBJ databases">
        <authorList>
            <person name="de Groot N.N."/>
        </authorList>
    </citation>
    <scope>NUCLEOTIDE SEQUENCE [LARGE SCALE GENOMIC DNA]</scope>
    <source>
        <strain evidence="10 11">CGMCC 4.1877</strain>
    </source>
</reference>
<feature type="active site" description="Charge relay system" evidence="6">
    <location>
        <position position="209"/>
    </location>
</feature>
<dbReference type="PRINTS" id="PR00861">
    <property type="entry name" value="ALYTICPTASE"/>
</dbReference>
<keyword evidence="2" id="KW-0645">Protease</keyword>
<dbReference type="RefSeq" id="WP_093344602.1">
    <property type="nucleotide sequence ID" value="NZ_FOUY01000017.1"/>
</dbReference>
<keyword evidence="4" id="KW-0720">Serine protease</keyword>
<sequence>MPLRRPRRLLLAALAGAAAIGIGTAVPSFASPEPAPESITGLPSLTESAATELLPAVTEAAGAALAGVWFEDGKLMAGTWDPALAPVLSGLGATPVVRDEPRRDPITTLQALTTRTAPAMPAGLASYGVDPRTAQVVLDVVEGPEADALAHDLTAGLDPAAVRVERVAAAPQRQAAVAGGDTISDGSRRCTAGFAASDSAGDWMLTAGHCTRGSSTWYDASQATIGTDAMSAGEGIDVGAVAVEPGTASPTVSGTRVTGSSAAPVGSSVCLYGSTSGRSCGTVQRTDVTVNFEGQQQSGLTAVGACAQEGDSGAPYITADGQAQGVHTGAGGSDNCTSYFTPIRTATNALGLTLATG</sequence>
<dbReference type="GO" id="GO:0006508">
    <property type="term" value="P:proteolysis"/>
    <property type="evidence" value="ECO:0007669"/>
    <property type="project" value="UniProtKB-KW"/>
</dbReference>
<keyword evidence="5 7" id="KW-1015">Disulfide bond</keyword>
<keyword evidence="3" id="KW-0378">Hydrolase</keyword>
<feature type="disulfide bond" evidence="7">
    <location>
        <begin position="190"/>
        <end position="210"/>
    </location>
</feature>
<evidence type="ECO:0000313" key="11">
    <source>
        <dbReference type="Proteomes" id="UP000199614"/>
    </source>
</evidence>
<dbReference type="EMBL" id="FOUY01000017">
    <property type="protein sequence ID" value="SFN60053.1"/>
    <property type="molecule type" value="Genomic_DNA"/>
</dbReference>
<dbReference type="Gene3D" id="2.40.10.10">
    <property type="entry name" value="Trypsin-like serine proteases"/>
    <property type="match status" value="2"/>
</dbReference>
<feature type="active site" description="Charge relay system" evidence="6">
    <location>
        <position position="312"/>
    </location>
</feature>
<feature type="active site" description="Charge relay system" evidence="6">
    <location>
        <position position="237"/>
    </location>
</feature>
<dbReference type="GO" id="GO:0004252">
    <property type="term" value="F:serine-type endopeptidase activity"/>
    <property type="evidence" value="ECO:0007669"/>
    <property type="project" value="InterPro"/>
</dbReference>
<feature type="domain" description="Peptidase S1" evidence="9">
    <location>
        <begin position="179"/>
        <end position="346"/>
    </location>
</feature>
<proteinExistence type="inferred from homology"/>
<evidence type="ECO:0000256" key="2">
    <source>
        <dbReference type="ARBA" id="ARBA00022670"/>
    </source>
</evidence>
<evidence type="ECO:0000256" key="6">
    <source>
        <dbReference type="PIRSR" id="PIRSR001134-1"/>
    </source>
</evidence>
<dbReference type="InterPro" id="IPR018114">
    <property type="entry name" value="TRYPSIN_HIS"/>
</dbReference>
<accession>A0A1I5ACB0</accession>
<evidence type="ECO:0000259" key="9">
    <source>
        <dbReference type="Pfam" id="PF00089"/>
    </source>
</evidence>
<protein>
    <submittedName>
        <fullName evidence="10">Streptogrisin C</fullName>
    </submittedName>
</protein>
<dbReference type="SUPFAM" id="SSF50494">
    <property type="entry name" value="Trypsin-like serine proteases"/>
    <property type="match status" value="1"/>
</dbReference>
<feature type="chain" id="PRO_5011607241" evidence="8">
    <location>
        <begin position="31"/>
        <end position="357"/>
    </location>
</feature>
<dbReference type="CDD" id="cd21112">
    <property type="entry name" value="alphaLP-like"/>
    <property type="match status" value="1"/>
</dbReference>
<dbReference type="InterPro" id="IPR035070">
    <property type="entry name" value="Streptogrisin_prodomain"/>
</dbReference>
<evidence type="ECO:0000256" key="4">
    <source>
        <dbReference type="ARBA" id="ARBA00022825"/>
    </source>
</evidence>
<evidence type="ECO:0000256" key="5">
    <source>
        <dbReference type="ARBA" id="ARBA00023157"/>
    </source>
</evidence>
<dbReference type="InterPro" id="IPR043504">
    <property type="entry name" value="Peptidase_S1_PA_chymotrypsin"/>
</dbReference>
<dbReference type="Proteomes" id="UP000199614">
    <property type="component" value="Unassembled WGS sequence"/>
</dbReference>
<comment type="similarity">
    <text evidence="1">Belongs to the peptidase S1 family.</text>
</comment>